<reference evidence="1" key="2">
    <citation type="journal article" date="2021" name="PeerJ">
        <title>Extensive microbial diversity within the chicken gut microbiome revealed by metagenomics and culture.</title>
        <authorList>
            <person name="Gilroy R."/>
            <person name="Ravi A."/>
            <person name="Getino M."/>
            <person name="Pursley I."/>
            <person name="Horton D.L."/>
            <person name="Alikhan N.F."/>
            <person name="Baker D."/>
            <person name="Gharbi K."/>
            <person name="Hall N."/>
            <person name="Watson M."/>
            <person name="Adriaenssens E.M."/>
            <person name="Foster-Nyarko E."/>
            <person name="Jarju S."/>
            <person name="Secka A."/>
            <person name="Antonio M."/>
            <person name="Oren A."/>
            <person name="Chaudhuri R.R."/>
            <person name="La Ragione R."/>
            <person name="Hildebrand F."/>
            <person name="Pallen M.J."/>
        </authorList>
    </citation>
    <scope>NUCLEOTIDE SEQUENCE</scope>
    <source>
        <strain evidence="1">517</strain>
    </source>
</reference>
<gene>
    <name evidence="1" type="ORF">IAB16_06850</name>
</gene>
<dbReference type="InterPro" id="IPR009078">
    <property type="entry name" value="Ferritin-like_SF"/>
</dbReference>
<reference evidence="1" key="1">
    <citation type="submission" date="2020-10" db="EMBL/GenBank/DDBJ databases">
        <authorList>
            <person name="Gilroy R."/>
        </authorList>
    </citation>
    <scope>NUCLEOTIDE SEQUENCE</scope>
    <source>
        <strain evidence="1">517</strain>
    </source>
</reference>
<sequence>MNPFAERPESIEKLFENWQTLYPRSYDKNAVDPYTKTRIILMNGTEFESNWFSHNFERHTTNTDLRRELALTRYLEKQQQLKLSLLKPIDESALEHTIGYEQLAVDLTAELAKRVGDAYLKKALDFALLEDFDHLYRYANRLEADKGVLAEKLVGRYTEIMPGRPTIAHHRHPADNVRRSLSNKVSDKMSVLAGMIITAAEQQTMNYYMNIATLAENEQARRLYEEIALVEEEHVTHYEGLMDAGSTWLESLLLHEYVECYLYWSCYMTETDEYIRSLWERNFVTEVAHLHKAKELLGKYENKDVSEVIPDAEFPEPLSLHENIDYVRKILQDTVQFTSHHEDYADVNELPRDSRFFKYQQALNADGAEVPSHCVIEEHIRNDKKDYRFEVSPTPVKALRSHTEDNVTVGRVPGAATS</sequence>
<dbReference type="SUPFAM" id="SSF47240">
    <property type="entry name" value="Ferritin-like"/>
    <property type="match status" value="1"/>
</dbReference>
<name>A0A940IDM8_9FIRM</name>
<evidence type="ECO:0008006" key="3">
    <source>
        <dbReference type="Google" id="ProtNLM"/>
    </source>
</evidence>
<evidence type="ECO:0000313" key="1">
    <source>
        <dbReference type="EMBL" id="MBO8424721.1"/>
    </source>
</evidence>
<dbReference type="AlphaFoldDB" id="A0A940IDM8"/>
<proteinExistence type="predicted"/>
<comment type="caution">
    <text evidence="1">The sequence shown here is derived from an EMBL/GenBank/DDBJ whole genome shotgun (WGS) entry which is preliminary data.</text>
</comment>
<accession>A0A940IDM8</accession>
<feature type="non-terminal residue" evidence="1">
    <location>
        <position position="418"/>
    </location>
</feature>
<dbReference type="EMBL" id="JADINF010000174">
    <property type="protein sequence ID" value="MBO8424721.1"/>
    <property type="molecule type" value="Genomic_DNA"/>
</dbReference>
<dbReference type="InterPro" id="IPR012347">
    <property type="entry name" value="Ferritin-like"/>
</dbReference>
<protein>
    <recommendedName>
        <fullName evidence="3">Ferritin-like domain-containing protein</fullName>
    </recommendedName>
</protein>
<organism evidence="1 2">
    <name type="scientific">Candidatus Stercoripulliclostridium pullicola</name>
    <dbReference type="NCBI Taxonomy" id="2840953"/>
    <lineage>
        <taxon>Bacteria</taxon>
        <taxon>Bacillati</taxon>
        <taxon>Bacillota</taxon>
        <taxon>Clostridia</taxon>
        <taxon>Eubacteriales</taxon>
        <taxon>Candidatus Stercoripulliclostridium</taxon>
    </lineage>
</organism>
<dbReference type="Gene3D" id="1.20.1260.10">
    <property type="match status" value="1"/>
</dbReference>
<dbReference type="Proteomes" id="UP000727857">
    <property type="component" value="Unassembled WGS sequence"/>
</dbReference>
<evidence type="ECO:0000313" key="2">
    <source>
        <dbReference type="Proteomes" id="UP000727857"/>
    </source>
</evidence>